<evidence type="ECO:0000259" key="2">
    <source>
        <dbReference type="SMART" id="SM00014"/>
    </source>
</evidence>
<name>A0ABW4BL67_9LACO</name>
<evidence type="ECO:0000256" key="1">
    <source>
        <dbReference type="SAM" id="Phobius"/>
    </source>
</evidence>
<feature type="transmembrane region" description="Helical" evidence="1">
    <location>
        <begin position="128"/>
        <end position="148"/>
    </location>
</feature>
<dbReference type="Pfam" id="PF01569">
    <property type="entry name" value="PAP2"/>
    <property type="match status" value="1"/>
</dbReference>
<feature type="transmembrane region" description="Helical" evidence="1">
    <location>
        <begin position="183"/>
        <end position="201"/>
    </location>
</feature>
<comment type="caution">
    <text evidence="3">The sequence shown here is derived from an EMBL/GenBank/DDBJ whole genome shotgun (WGS) entry which is preliminary data.</text>
</comment>
<dbReference type="InterPro" id="IPR036938">
    <property type="entry name" value="PAP2/HPO_sf"/>
</dbReference>
<dbReference type="InterPro" id="IPR000326">
    <property type="entry name" value="PAP2/HPO"/>
</dbReference>
<dbReference type="CDD" id="cd03392">
    <property type="entry name" value="PAP2_like_2"/>
    <property type="match status" value="1"/>
</dbReference>
<dbReference type="PANTHER" id="PTHR14969">
    <property type="entry name" value="SPHINGOSINE-1-PHOSPHATE PHOSPHOHYDROLASE"/>
    <property type="match status" value="1"/>
</dbReference>
<dbReference type="EMBL" id="JBHTOH010000031">
    <property type="protein sequence ID" value="MFD1410982.1"/>
    <property type="molecule type" value="Genomic_DNA"/>
</dbReference>
<feature type="transmembrane region" description="Helical" evidence="1">
    <location>
        <begin position="87"/>
        <end position="108"/>
    </location>
</feature>
<feature type="transmembrane region" description="Helical" evidence="1">
    <location>
        <begin position="155"/>
        <end position="177"/>
    </location>
</feature>
<proteinExistence type="predicted"/>
<evidence type="ECO:0000313" key="3">
    <source>
        <dbReference type="EMBL" id="MFD1410982.1"/>
    </source>
</evidence>
<keyword evidence="1" id="KW-0812">Transmembrane</keyword>
<dbReference type="PANTHER" id="PTHR14969:SF13">
    <property type="entry name" value="AT30094P"/>
    <property type="match status" value="1"/>
</dbReference>
<sequence length="217" mass="24718">MTKKRITVSAAIIFCYVTFLIFMLGVKNHQAWINGYDQTIYRWIQPLHPSFDQFFIAFTKIGNPLNMTVLTAVVMLILVIGRHWRLAIFLGLNNGLGSLFNHFVKHWVLRPRPSQKLIPETGYSFPSGHATAAIMFFGSLIVIGFCLVHTKKQRWLIVGLALLLIFLLGLSRLVVHVHYPSDVTAGFLLATANLLVHWLIAKRTYLKQYYSTAPNFS</sequence>
<keyword evidence="1" id="KW-1133">Transmembrane helix</keyword>
<protein>
    <submittedName>
        <fullName evidence="3">Phosphatase PAP2 family protein</fullName>
    </submittedName>
</protein>
<reference evidence="4" key="1">
    <citation type="journal article" date="2019" name="Int. J. Syst. Evol. Microbiol.">
        <title>The Global Catalogue of Microorganisms (GCM) 10K type strain sequencing project: providing services to taxonomists for standard genome sequencing and annotation.</title>
        <authorList>
            <consortium name="The Broad Institute Genomics Platform"/>
            <consortium name="The Broad Institute Genome Sequencing Center for Infectious Disease"/>
            <person name="Wu L."/>
            <person name="Ma J."/>
        </authorList>
    </citation>
    <scope>NUCLEOTIDE SEQUENCE [LARGE SCALE GENOMIC DNA]</scope>
    <source>
        <strain evidence="4">CCM 8937</strain>
    </source>
</reference>
<feature type="transmembrane region" description="Helical" evidence="1">
    <location>
        <begin position="7"/>
        <end position="26"/>
    </location>
</feature>
<dbReference type="Gene3D" id="1.20.144.10">
    <property type="entry name" value="Phosphatidic acid phosphatase type 2/haloperoxidase"/>
    <property type="match status" value="1"/>
</dbReference>
<dbReference type="RefSeq" id="WP_125651053.1">
    <property type="nucleotide sequence ID" value="NZ_JBHTOH010000031.1"/>
</dbReference>
<keyword evidence="1" id="KW-0472">Membrane</keyword>
<feature type="transmembrane region" description="Helical" evidence="1">
    <location>
        <begin position="61"/>
        <end position="80"/>
    </location>
</feature>
<accession>A0ABW4BL67</accession>
<keyword evidence="4" id="KW-1185">Reference proteome</keyword>
<dbReference type="Proteomes" id="UP001597191">
    <property type="component" value="Unassembled WGS sequence"/>
</dbReference>
<dbReference type="SMART" id="SM00014">
    <property type="entry name" value="acidPPc"/>
    <property type="match status" value="1"/>
</dbReference>
<evidence type="ECO:0000313" key="4">
    <source>
        <dbReference type="Proteomes" id="UP001597191"/>
    </source>
</evidence>
<dbReference type="SUPFAM" id="SSF48317">
    <property type="entry name" value="Acid phosphatase/Vanadium-dependent haloperoxidase"/>
    <property type="match status" value="1"/>
</dbReference>
<organism evidence="3 4">
    <name type="scientific">Lapidilactobacillus gannanensis</name>
    <dbReference type="NCBI Taxonomy" id="2486002"/>
    <lineage>
        <taxon>Bacteria</taxon>
        <taxon>Bacillati</taxon>
        <taxon>Bacillota</taxon>
        <taxon>Bacilli</taxon>
        <taxon>Lactobacillales</taxon>
        <taxon>Lactobacillaceae</taxon>
        <taxon>Lapidilactobacillus</taxon>
    </lineage>
</organism>
<gene>
    <name evidence="3" type="ORF">ACFQ4R_05065</name>
</gene>
<feature type="domain" description="Phosphatidic acid phosphatase type 2/haloperoxidase" evidence="2">
    <location>
        <begin position="87"/>
        <end position="198"/>
    </location>
</feature>